<evidence type="ECO:0000256" key="4">
    <source>
        <dbReference type="SAM" id="MobiDB-lite"/>
    </source>
</evidence>
<dbReference type="PANTHER" id="PTHR12461:SF43">
    <property type="entry name" value="HSPB1-ASSOCIATED PROTEIN 1"/>
    <property type="match status" value="1"/>
</dbReference>
<protein>
    <submittedName>
        <fullName evidence="6">Putative HSPB1-associated protein 1</fullName>
    </submittedName>
</protein>
<evidence type="ECO:0000256" key="1">
    <source>
        <dbReference type="ARBA" id="ARBA00004496"/>
    </source>
</evidence>
<dbReference type="OrthoDB" id="47172at2759"/>
<dbReference type="STRING" id="307972.A0A2G8KR20"/>
<dbReference type="InterPro" id="IPR041667">
    <property type="entry name" value="Cupin_8"/>
</dbReference>
<dbReference type="Proteomes" id="UP000230750">
    <property type="component" value="Unassembled WGS sequence"/>
</dbReference>
<name>A0A2G8KR20_STIJA</name>
<dbReference type="AlphaFoldDB" id="A0A2G8KR20"/>
<keyword evidence="2" id="KW-0963">Cytoplasm</keyword>
<feature type="region of interest" description="Disordered" evidence="4">
    <location>
        <begin position="298"/>
        <end position="319"/>
    </location>
</feature>
<dbReference type="SMART" id="SM00558">
    <property type="entry name" value="JmjC"/>
    <property type="match status" value="1"/>
</dbReference>
<dbReference type="Pfam" id="PF13621">
    <property type="entry name" value="Cupin_8"/>
    <property type="match status" value="1"/>
</dbReference>
<dbReference type="GO" id="GO:0005737">
    <property type="term" value="C:cytoplasm"/>
    <property type="evidence" value="ECO:0007669"/>
    <property type="project" value="UniProtKB-SubCell"/>
</dbReference>
<dbReference type="Gene3D" id="2.60.120.650">
    <property type="entry name" value="Cupin"/>
    <property type="match status" value="1"/>
</dbReference>
<evidence type="ECO:0000313" key="7">
    <source>
        <dbReference type="Proteomes" id="UP000230750"/>
    </source>
</evidence>
<comment type="caution">
    <text evidence="6">The sequence shown here is derived from an EMBL/GenBank/DDBJ whole genome shotgun (WGS) entry which is preliminary data.</text>
</comment>
<gene>
    <name evidence="6" type="ORF">BSL78_12692</name>
</gene>
<evidence type="ECO:0000259" key="5">
    <source>
        <dbReference type="PROSITE" id="PS51184"/>
    </source>
</evidence>
<accession>A0A2G8KR20</accession>
<dbReference type="FunFam" id="2.60.120.650:FF:000018">
    <property type="entry name" value="HSPB1-associated protein 1 homolog"/>
    <property type="match status" value="1"/>
</dbReference>
<dbReference type="InterPro" id="IPR003347">
    <property type="entry name" value="JmjC_dom"/>
</dbReference>
<keyword evidence="7" id="KW-1185">Reference proteome</keyword>
<evidence type="ECO:0000313" key="6">
    <source>
        <dbReference type="EMBL" id="PIK50453.1"/>
    </source>
</evidence>
<organism evidence="6 7">
    <name type="scientific">Stichopus japonicus</name>
    <name type="common">Sea cucumber</name>
    <dbReference type="NCBI Taxonomy" id="307972"/>
    <lineage>
        <taxon>Eukaryota</taxon>
        <taxon>Metazoa</taxon>
        <taxon>Echinodermata</taxon>
        <taxon>Eleutherozoa</taxon>
        <taxon>Echinozoa</taxon>
        <taxon>Holothuroidea</taxon>
        <taxon>Aspidochirotacea</taxon>
        <taxon>Aspidochirotida</taxon>
        <taxon>Stichopodidae</taxon>
        <taxon>Apostichopus</taxon>
    </lineage>
</organism>
<reference evidence="6 7" key="1">
    <citation type="journal article" date="2017" name="PLoS Biol.">
        <title>The sea cucumber genome provides insights into morphological evolution and visceral regeneration.</title>
        <authorList>
            <person name="Zhang X."/>
            <person name="Sun L."/>
            <person name="Yuan J."/>
            <person name="Sun Y."/>
            <person name="Gao Y."/>
            <person name="Zhang L."/>
            <person name="Li S."/>
            <person name="Dai H."/>
            <person name="Hamel J.F."/>
            <person name="Liu C."/>
            <person name="Yu Y."/>
            <person name="Liu S."/>
            <person name="Lin W."/>
            <person name="Guo K."/>
            <person name="Jin S."/>
            <person name="Xu P."/>
            <person name="Storey K.B."/>
            <person name="Huan P."/>
            <person name="Zhang T."/>
            <person name="Zhou Y."/>
            <person name="Zhang J."/>
            <person name="Lin C."/>
            <person name="Li X."/>
            <person name="Xing L."/>
            <person name="Huo D."/>
            <person name="Sun M."/>
            <person name="Wang L."/>
            <person name="Mercier A."/>
            <person name="Li F."/>
            <person name="Yang H."/>
            <person name="Xiang J."/>
        </authorList>
    </citation>
    <scope>NUCLEOTIDE SEQUENCE [LARGE SCALE GENOMIC DNA]</scope>
    <source>
        <strain evidence="6">Shaxun</strain>
        <tissue evidence="6">Muscle</tissue>
    </source>
</reference>
<dbReference type="SUPFAM" id="SSF51197">
    <property type="entry name" value="Clavaminate synthase-like"/>
    <property type="match status" value="1"/>
</dbReference>
<evidence type="ECO:0000256" key="2">
    <source>
        <dbReference type="ARBA" id="ARBA00022490"/>
    </source>
</evidence>
<sequence length="390" mass="45000">MVFAVTGTLSQQNPLRKYDRDKFWCYADYKYMKDLFCDKQQIFEAIPWDSLGLNGYNGEQSTIWIGSSRAHTVCHQDAYGFNLVAQIQGRKKWYLFPPEQTDCLYPTRLPYEESSIFSEVNITEPDLAIHPRFQDSTPHVIVLEPGDVLYVPRHWWHYVECIDTSISVNCWVELENDHLSRLHESVTRMLVYGLLHHHPQQNELNPDWLNPTETLTSYNTNLLYLENSLEILKQLNGQRKAKGEASDKWDGREAGISFKSHEPVERKLLMSADSSEEHILRDGMLLDDEKQGVGQVVKGEDMERKSSKRTRSKLSLESRKRKQCAMTVSRIPPISVNEMLGCKFTENGGGASKDEEREDRGIMEVLTQCVTDPRVVAMVTDLLLEKLQNR</sequence>
<dbReference type="PANTHER" id="PTHR12461">
    <property type="entry name" value="HYPOXIA-INDUCIBLE FACTOR 1 ALPHA INHIBITOR-RELATED"/>
    <property type="match status" value="1"/>
</dbReference>
<dbReference type="EMBL" id="MRZV01000419">
    <property type="protein sequence ID" value="PIK50453.1"/>
    <property type="molecule type" value="Genomic_DNA"/>
</dbReference>
<comment type="subcellular location">
    <subcellularLocation>
        <location evidence="1">Cytoplasm</location>
    </subcellularLocation>
</comment>
<dbReference type="PROSITE" id="PS51184">
    <property type="entry name" value="JMJC"/>
    <property type="match status" value="1"/>
</dbReference>
<comment type="function">
    <text evidence="3">May play a role in cellular stress response.</text>
</comment>
<proteinExistence type="predicted"/>
<evidence type="ECO:0000256" key="3">
    <source>
        <dbReference type="ARBA" id="ARBA00037342"/>
    </source>
</evidence>
<feature type="domain" description="JmjC" evidence="5">
    <location>
        <begin position="35"/>
        <end position="189"/>
    </location>
</feature>